<feature type="active site" description="Proton acceptor" evidence="6">
    <location>
        <position position="250"/>
    </location>
</feature>
<keyword evidence="2 6" id="KW-0808">Transferase</keyword>
<feature type="compositionally biased region" description="Basic and acidic residues" evidence="7">
    <location>
        <begin position="31"/>
        <end position="40"/>
    </location>
</feature>
<dbReference type="PROSITE" id="PS51006">
    <property type="entry name" value="PABS_2"/>
    <property type="match status" value="1"/>
</dbReference>
<comment type="catalytic activity">
    <reaction evidence="4">
        <text>S-adenosyl 3-(methylsulfanyl)propylamine + spermidine = thermospermine + S-methyl-5'-thioadenosine + H(+)</text>
        <dbReference type="Rhea" id="RHEA:30515"/>
        <dbReference type="ChEBI" id="CHEBI:15378"/>
        <dbReference type="ChEBI" id="CHEBI:17509"/>
        <dbReference type="ChEBI" id="CHEBI:57443"/>
        <dbReference type="ChEBI" id="CHEBI:57834"/>
        <dbReference type="ChEBI" id="CHEBI:59903"/>
        <dbReference type="EC" id="2.5.1.79"/>
    </reaction>
</comment>
<dbReference type="InterPro" id="IPR035246">
    <property type="entry name" value="Spermidine_synt_N"/>
</dbReference>
<evidence type="ECO:0000313" key="10">
    <source>
        <dbReference type="Proteomes" id="UP000604825"/>
    </source>
</evidence>
<gene>
    <name evidence="9" type="ORF">NCGR_LOCUS66592</name>
</gene>
<dbReference type="EMBL" id="CAJGYO010000517">
    <property type="protein sequence ID" value="CAD6342494.1"/>
    <property type="molecule type" value="Genomic_DNA"/>
</dbReference>
<dbReference type="Pfam" id="PF01564">
    <property type="entry name" value="Spermine_synth"/>
    <property type="match status" value="1"/>
</dbReference>
<evidence type="ECO:0000256" key="6">
    <source>
        <dbReference type="PROSITE-ProRule" id="PRU00354"/>
    </source>
</evidence>
<dbReference type="SUPFAM" id="SSF53335">
    <property type="entry name" value="S-adenosyl-L-methionine-dependent methyltransferases"/>
    <property type="match status" value="1"/>
</dbReference>
<evidence type="ECO:0000259" key="8">
    <source>
        <dbReference type="PROSITE" id="PS51006"/>
    </source>
</evidence>
<dbReference type="PANTHER" id="PTHR43317:SF1">
    <property type="entry name" value="THERMOSPERMINE SYNTHASE ACAULIS5"/>
    <property type="match status" value="1"/>
</dbReference>
<dbReference type="Proteomes" id="UP000604825">
    <property type="component" value="Unassembled WGS sequence"/>
</dbReference>
<name>A0A811SMD3_9POAL</name>
<dbReference type="InterPro" id="IPR029063">
    <property type="entry name" value="SAM-dependent_MTases_sf"/>
</dbReference>
<comment type="similarity">
    <text evidence="1">Belongs to the spermidine/spermine synthase family.</text>
</comment>
<evidence type="ECO:0000256" key="2">
    <source>
        <dbReference type="ARBA" id="ARBA00022679"/>
    </source>
</evidence>
<protein>
    <recommendedName>
        <fullName evidence="5">thermospermine synthase</fullName>
        <ecNumber evidence="5">2.5.1.79</ecNumber>
    </recommendedName>
</protein>
<accession>A0A811SMD3</accession>
<evidence type="ECO:0000256" key="1">
    <source>
        <dbReference type="ARBA" id="ARBA00007867"/>
    </source>
</evidence>
<dbReference type="AlphaFoldDB" id="A0A811SMD3"/>
<dbReference type="FunFam" id="3.40.50.150:FF:000088">
    <property type="entry name" value="Polyamine aminopropyltransferase"/>
    <property type="match status" value="1"/>
</dbReference>
<dbReference type="NCBIfam" id="NF037959">
    <property type="entry name" value="MFS_SpdSyn"/>
    <property type="match status" value="1"/>
</dbReference>
<dbReference type="OrthoDB" id="38125at2759"/>
<keyword evidence="3 6" id="KW-0620">Polyamine biosynthesis</keyword>
<dbReference type="GO" id="GO:0006596">
    <property type="term" value="P:polyamine biosynthetic process"/>
    <property type="evidence" value="ECO:0007669"/>
    <property type="project" value="UniProtKB-UniRule"/>
</dbReference>
<dbReference type="InterPro" id="IPR037163">
    <property type="entry name" value="Spermidine_synt_N_sf"/>
</dbReference>
<feature type="region of interest" description="Disordered" evidence="7">
    <location>
        <begin position="1"/>
        <end position="47"/>
    </location>
</feature>
<comment type="caution">
    <text evidence="9">The sequence shown here is derived from an EMBL/GenBank/DDBJ whole genome shotgun (WGS) entry which is preliminary data.</text>
</comment>
<dbReference type="Gene3D" id="2.30.140.10">
    <property type="entry name" value="Spermidine synthase, tetramerisation domain"/>
    <property type="match status" value="1"/>
</dbReference>
<dbReference type="Gene3D" id="3.40.50.150">
    <property type="entry name" value="Vaccinia Virus protein VP39"/>
    <property type="match status" value="1"/>
</dbReference>
<evidence type="ECO:0000256" key="3">
    <source>
        <dbReference type="ARBA" id="ARBA00023115"/>
    </source>
</evidence>
<organism evidence="9 10">
    <name type="scientific">Miscanthus lutarioriparius</name>
    <dbReference type="NCBI Taxonomy" id="422564"/>
    <lineage>
        <taxon>Eukaryota</taxon>
        <taxon>Viridiplantae</taxon>
        <taxon>Streptophyta</taxon>
        <taxon>Embryophyta</taxon>
        <taxon>Tracheophyta</taxon>
        <taxon>Spermatophyta</taxon>
        <taxon>Magnoliopsida</taxon>
        <taxon>Liliopsida</taxon>
        <taxon>Poales</taxon>
        <taxon>Poaceae</taxon>
        <taxon>PACMAD clade</taxon>
        <taxon>Panicoideae</taxon>
        <taxon>Andropogonodae</taxon>
        <taxon>Andropogoneae</taxon>
        <taxon>Saccharinae</taxon>
        <taxon>Miscanthus</taxon>
    </lineage>
</organism>
<dbReference type="FunFam" id="2.30.140.10:FF:000010">
    <property type="entry name" value="Spermine synthase"/>
    <property type="match status" value="1"/>
</dbReference>
<evidence type="ECO:0000256" key="7">
    <source>
        <dbReference type="SAM" id="MobiDB-lite"/>
    </source>
</evidence>
<dbReference type="GO" id="GO:0010487">
    <property type="term" value="F:thermospermine synthase activity"/>
    <property type="evidence" value="ECO:0007669"/>
    <property type="project" value="UniProtKB-EC"/>
</dbReference>
<evidence type="ECO:0000256" key="5">
    <source>
        <dbReference type="ARBA" id="ARBA00049721"/>
    </source>
</evidence>
<proteinExistence type="inferred from homology"/>
<sequence length="405" mass="45018">MATDGTTVPSAAHANKAATVVPWAGGRARARRQEDKDDRPGGPFCHASCHDKERVVVGAVPAEDLPGDVSSKGYGGKQLLLPAPPKQQQQPDVEAESGWYQEEIDDDLKLCYALNSVLHRGASKYQEIVLLDTKHFGKALIIDGKMQSTEMDEFIYHESLIHPPLLFHPNPETVFIMGGGEGSAAREVLRHKTVQRVVMCDIDQEVVDFCRTYLTVNRQAFSSEKLCLIINDARAELEKSKEKFDVIVGDLADPVEGGPCYQLYTKSFYGLIVKPKLNGQGIFVTQAGPAGVLTHKQVFSSIYNTLRHVFKYVRAYTAHVPSFSDTWGWVMASDHPFDLTAQQINERIRDRVEGELAYLSGEFFISSTTLNKSVHQSLLNETHVYTEDDARFIYGHGRACRAVSS</sequence>
<reference evidence="9" key="1">
    <citation type="submission" date="2020-10" db="EMBL/GenBank/DDBJ databases">
        <authorList>
            <person name="Han B."/>
            <person name="Lu T."/>
            <person name="Zhao Q."/>
            <person name="Huang X."/>
            <person name="Zhao Y."/>
        </authorList>
    </citation>
    <scope>NUCLEOTIDE SEQUENCE</scope>
</reference>
<feature type="domain" description="PABS" evidence="8">
    <location>
        <begin position="97"/>
        <end position="334"/>
    </location>
</feature>
<dbReference type="HAMAP" id="MF_00198">
    <property type="entry name" value="Spermidine_synth"/>
    <property type="match status" value="1"/>
</dbReference>
<evidence type="ECO:0000313" key="9">
    <source>
        <dbReference type="EMBL" id="CAD6342494.1"/>
    </source>
</evidence>
<dbReference type="InterPro" id="IPR030374">
    <property type="entry name" value="PABS"/>
</dbReference>
<dbReference type="InterPro" id="IPR001045">
    <property type="entry name" value="Spermi_synthase"/>
</dbReference>
<dbReference type="Pfam" id="PF17284">
    <property type="entry name" value="Spermine_synt_N"/>
    <property type="match status" value="1"/>
</dbReference>
<keyword evidence="10" id="KW-1185">Reference proteome</keyword>
<dbReference type="EC" id="2.5.1.79" evidence="5"/>
<evidence type="ECO:0000256" key="4">
    <source>
        <dbReference type="ARBA" id="ARBA00048874"/>
    </source>
</evidence>
<dbReference type="PANTHER" id="PTHR43317">
    <property type="entry name" value="THERMOSPERMINE SYNTHASE ACAULIS5"/>
    <property type="match status" value="1"/>
</dbReference>
<dbReference type="CDD" id="cd02440">
    <property type="entry name" value="AdoMet_MTases"/>
    <property type="match status" value="1"/>
</dbReference>